<evidence type="ECO:0000259" key="4">
    <source>
        <dbReference type="PROSITE" id="PS01124"/>
    </source>
</evidence>
<dbReference type="PANTHER" id="PTHR47894:SF1">
    <property type="entry name" value="HTH-TYPE TRANSCRIPTIONAL REGULATOR VQSM"/>
    <property type="match status" value="1"/>
</dbReference>
<dbReference type="InterPro" id="IPR009057">
    <property type="entry name" value="Homeodomain-like_sf"/>
</dbReference>
<comment type="caution">
    <text evidence="5">The sequence shown here is derived from an EMBL/GenBank/DDBJ whole genome shotgun (WGS) entry which is preliminary data.</text>
</comment>
<name>A0A327QP52_9BACT</name>
<reference evidence="5 6" key="1">
    <citation type="submission" date="2018-06" db="EMBL/GenBank/DDBJ databases">
        <title>Genomic Encyclopedia of Archaeal and Bacterial Type Strains, Phase II (KMG-II): from individual species to whole genera.</title>
        <authorList>
            <person name="Goeker M."/>
        </authorList>
    </citation>
    <scope>NUCLEOTIDE SEQUENCE [LARGE SCALE GENOMIC DNA]</scope>
    <source>
        <strain evidence="5 6">DSM 23857</strain>
    </source>
</reference>
<keyword evidence="2" id="KW-0238">DNA-binding</keyword>
<dbReference type="Gene3D" id="1.10.10.60">
    <property type="entry name" value="Homeodomain-like"/>
    <property type="match status" value="1"/>
</dbReference>
<dbReference type="SUPFAM" id="SSF46689">
    <property type="entry name" value="Homeodomain-like"/>
    <property type="match status" value="1"/>
</dbReference>
<keyword evidence="6" id="KW-1185">Reference proteome</keyword>
<dbReference type="SMART" id="SM00342">
    <property type="entry name" value="HTH_ARAC"/>
    <property type="match status" value="1"/>
</dbReference>
<dbReference type="GO" id="GO:0003700">
    <property type="term" value="F:DNA-binding transcription factor activity"/>
    <property type="evidence" value="ECO:0007669"/>
    <property type="project" value="InterPro"/>
</dbReference>
<evidence type="ECO:0000256" key="2">
    <source>
        <dbReference type="ARBA" id="ARBA00023125"/>
    </source>
</evidence>
<dbReference type="Pfam" id="PF12833">
    <property type="entry name" value="HTH_18"/>
    <property type="match status" value="1"/>
</dbReference>
<organism evidence="5 6">
    <name type="scientific">Chitinophaga skermanii</name>
    <dbReference type="NCBI Taxonomy" id="331697"/>
    <lineage>
        <taxon>Bacteria</taxon>
        <taxon>Pseudomonadati</taxon>
        <taxon>Bacteroidota</taxon>
        <taxon>Chitinophagia</taxon>
        <taxon>Chitinophagales</taxon>
        <taxon>Chitinophagaceae</taxon>
        <taxon>Chitinophaga</taxon>
    </lineage>
</organism>
<keyword evidence="3" id="KW-0804">Transcription</keyword>
<dbReference type="PROSITE" id="PS01124">
    <property type="entry name" value="HTH_ARAC_FAMILY_2"/>
    <property type="match status" value="1"/>
</dbReference>
<dbReference type="PANTHER" id="PTHR47894">
    <property type="entry name" value="HTH-TYPE TRANSCRIPTIONAL REGULATOR GADX"/>
    <property type="match status" value="1"/>
</dbReference>
<dbReference type="Proteomes" id="UP000249547">
    <property type="component" value="Unassembled WGS sequence"/>
</dbReference>
<dbReference type="GO" id="GO:0005829">
    <property type="term" value="C:cytosol"/>
    <property type="evidence" value="ECO:0007669"/>
    <property type="project" value="TreeGrafter"/>
</dbReference>
<dbReference type="OrthoDB" id="5582699at2"/>
<evidence type="ECO:0000313" key="5">
    <source>
        <dbReference type="EMBL" id="RAJ05123.1"/>
    </source>
</evidence>
<evidence type="ECO:0000256" key="1">
    <source>
        <dbReference type="ARBA" id="ARBA00023015"/>
    </source>
</evidence>
<feature type="domain" description="HTH araC/xylS-type" evidence="4">
    <location>
        <begin position="228"/>
        <end position="328"/>
    </location>
</feature>
<accession>A0A327QP52</accession>
<dbReference type="GO" id="GO:0000976">
    <property type="term" value="F:transcription cis-regulatory region binding"/>
    <property type="evidence" value="ECO:0007669"/>
    <property type="project" value="TreeGrafter"/>
</dbReference>
<evidence type="ECO:0000256" key="3">
    <source>
        <dbReference type="ARBA" id="ARBA00023163"/>
    </source>
</evidence>
<dbReference type="RefSeq" id="WP_111597744.1">
    <property type="nucleotide sequence ID" value="NZ_QLLL01000004.1"/>
</dbReference>
<dbReference type="AlphaFoldDB" id="A0A327QP52"/>
<dbReference type="InterPro" id="IPR018060">
    <property type="entry name" value="HTH_AraC"/>
</dbReference>
<protein>
    <submittedName>
        <fullName evidence="5">Helix-turn-helix protein</fullName>
    </submittedName>
</protein>
<gene>
    <name evidence="5" type="ORF">LX64_02277</name>
</gene>
<dbReference type="Pfam" id="PF12625">
    <property type="entry name" value="Arabinose_bd"/>
    <property type="match status" value="1"/>
</dbReference>
<evidence type="ECO:0000313" key="6">
    <source>
        <dbReference type="Proteomes" id="UP000249547"/>
    </source>
</evidence>
<proteinExistence type="predicted"/>
<sequence length="331" mass="36443">MWVKTSVVRDIIQGAARYGTSVQALCAACSISESELSDGDATMDWKRAQNVWQQAVALTGEPNLGLLIGTHTSTASMGLVGYLMENSPTLRTAFQQLSGFNSLVTDMFSYELKEDTLVLSPHPMWTSTYPATAQQAVMQAVAGCLHVSRVLTGKNITPVIITFSFPKPPSLQQYQEILHASIVFQSAHNTIVFGHNDLDKPVIGYNQALRTLFQQILAQALHTTTQEAAITTDVKNLLFKLAPVFNLADVAAALHLTPRTLQRKLHDAGSTFNQMCEQVKQEIATGLLEKGKISIQEVAYMTGYADARIFRNAFKKWTGTSPTNYSRRTNK</sequence>
<dbReference type="InterPro" id="IPR032687">
    <property type="entry name" value="AraC-type_N"/>
</dbReference>
<dbReference type="EMBL" id="QLLL01000004">
    <property type="protein sequence ID" value="RAJ05123.1"/>
    <property type="molecule type" value="Genomic_DNA"/>
</dbReference>
<keyword evidence="1" id="KW-0805">Transcription regulation</keyword>